<comment type="caution">
    <text evidence="1">The sequence shown here is derived from an EMBL/GenBank/DDBJ whole genome shotgun (WGS) entry which is preliminary data.</text>
</comment>
<dbReference type="AlphaFoldDB" id="A0A0F9NDX4"/>
<accession>A0A0F9NDX4</accession>
<reference evidence="1" key="1">
    <citation type="journal article" date="2015" name="Nature">
        <title>Complex archaea that bridge the gap between prokaryotes and eukaryotes.</title>
        <authorList>
            <person name="Spang A."/>
            <person name="Saw J.H."/>
            <person name="Jorgensen S.L."/>
            <person name="Zaremba-Niedzwiedzka K."/>
            <person name="Martijn J."/>
            <person name="Lind A.E."/>
            <person name="van Eijk R."/>
            <person name="Schleper C."/>
            <person name="Guy L."/>
            <person name="Ettema T.J."/>
        </authorList>
    </citation>
    <scope>NUCLEOTIDE SEQUENCE</scope>
</reference>
<sequence length="54" mass="6174">MKEIDPIKFMLLLGWAYKLVGRGIIKAAIDDPNTEWDDAVMDLLDRIFGYTEGD</sequence>
<organism evidence="1">
    <name type="scientific">marine sediment metagenome</name>
    <dbReference type="NCBI Taxonomy" id="412755"/>
    <lineage>
        <taxon>unclassified sequences</taxon>
        <taxon>metagenomes</taxon>
        <taxon>ecological metagenomes</taxon>
    </lineage>
</organism>
<protein>
    <recommendedName>
        <fullName evidence="2">Tetracyclin repressor-like C-terminal domain-containing protein</fullName>
    </recommendedName>
</protein>
<name>A0A0F9NDX4_9ZZZZ</name>
<evidence type="ECO:0008006" key="2">
    <source>
        <dbReference type="Google" id="ProtNLM"/>
    </source>
</evidence>
<proteinExistence type="predicted"/>
<gene>
    <name evidence="1" type="ORF">LCGC14_1348310</name>
</gene>
<evidence type="ECO:0000313" key="1">
    <source>
        <dbReference type="EMBL" id="KKM79597.1"/>
    </source>
</evidence>
<dbReference type="EMBL" id="LAZR01008311">
    <property type="protein sequence ID" value="KKM79597.1"/>
    <property type="molecule type" value="Genomic_DNA"/>
</dbReference>